<protein>
    <submittedName>
        <fullName evidence="1">Uncharacterized protein</fullName>
    </submittedName>
</protein>
<dbReference type="EMBL" id="JBHUFL010000002">
    <property type="protein sequence ID" value="MFD1834682.1"/>
    <property type="molecule type" value="Genomic_DNA"/>
</dbReference>
<reference evidence="2" key="1">
    <citation type="journal article" date="2019" name="Int. J. Syst. Evol. Microbiol.">
        <title>The Global Catalogue of Microorganisms (GCM) 10K type strain sequencing project: providing services to taxonomists for standard genome sequencing and annotation.</title>
        <authorList>
            <consortium name="The Broad Institute Genomics Platform"/>
            <consortium name="The Broad Institute Genome Sequencing Center for Infectious Disease"/>
            <person name="Wu L."/>
            <person name="Ma J."/>
        </authorList>
    </citation>
    <scope>NUCLEOTIDE SEQUENCE [LARGE SCALE GENOMIC DNA]</scope>
    <source>
        <strain evidence="2">JCM 11650</strain>
    </source>
</reference>
<comment type="caution">
    <text evidence="1">The sequence shown here is derived from an EMBL/GenBank/DDBJ whole genome shotgun (WGS) entry which is preliminary data.</text>
</comment>
<dbReference type="RefSeq" id="WP_168198004.1">
    <property type="nucleotide sequence ID" value="NZ_BAAAIS010000002.1"/>
</dbReference>
<proteinExistence type="predicted"/>
<keyword evidence="2" id="KW-1185">Reference proteome</keyword>
<sequence>MSDCALWFRSWNPGAQSGIEAAGDLPENVDALQELAVARRRHRHPTVIT</sequence>
<evidence type="ECO:0000313" key="2">
    <source>
        <dbReference type="Proteomes" id="UP001597280"/>
    </source>
</evidence>
<organism evidence="1 2">
    <name type="scientific">Brachybacterium rhamnosum</name>
    <dbReference type="NCBI Taxonomy" id="173361"/>
    <lineage>
        <taxon>Bacteria</taxon>
        <taxon>Bacillati</taxon>
        <taxon>Actinomycetota</taxon>
        <taxon>Actinomycetes</taxon>
        <taxon>Micrococcales</taxon>
        <taxon>Dermabacteraceae</taxon>
        <taxon>Brachybacterium</taxon>
    </lineage>
</organism>
<gene>
    <name evidence="1" type="ORF">ACFSDA_06280</name>
</gene>
<dbReference type="Proteomes" id="UP001597280">
    <property type="component" value="Unassembled WGS sequence"/>
</dbReference>
<evidence type="ECO:0000313" key="1">
    <source>
        <dbReference type="EMBL" id="MFD1834682.1"/>
    </source>
</evidence>
<accession>A0ABW4PX10</accession>
<name>A0ABW4PX10_9MICO</name>